<evidence type="ECO:0000313" key="1">
    <source>
        <dbReference type="EMBL" id="CDY26189.1"/>
    </source>
</evidence>
<sequence length="42" mass="4729">MGKERIVFFTSLLFFIIFPSLSMALSGPLEKLPHQTGLVQSF</sequence>
<proteinExistence type="predicted"/>
<protein>
    <submittedName>
        <fullName evidence="1">BnaA06g12280D protein</fullName>
    </submittedName>
</protein>
<dbReference type="AlphaFoldDB" id="A0A078GLS0"/>
<keyword evidence="2" id="KW-1185">Reference proteome</keyword>
<dbReference type="Proteomes" id="UP000028999">
    <property type="component" value="Unassembled WGS sequence"/>
</dbReference>
<reference evidence="1 2" key="1">
    <citation type="journal article" date="2014" name="Science">
        <title>Plant genetics. Early allopolyploid evolution in the post-Neolithic Brassica napus oilseed genome.</title>
        <authorList>
            <person name="Chalhoub B."/>
            <person name="Denoeud F."/>
            <person name="Liu S."/>
            <person name="Parkin I.A."/>
            <person name="Tang H."/>
            <person name="Wang X."/>
            <person name="Chiquet J."/>
            <person name="Belcram H."/>
            <person name="Tong C."/>
            <person name="Samans B."/>
            <person name="Correa M."/>
            <person name="Da Silva C."/>
            <person name="Just J."/>
            <person name="Falentin C."/>
            <person name="Koh C.S."/>
            <person name="Le Clainche I."/>
            <person name="Bernard M."/>
            <person name="Bento P."/>
            <person name="Noel B."/>
            <person name="Labadie K."/>
            <person name="Alberti A."/>
            <person name="Charles M."/>
            <person name="Arnaud D."/>
            <person name="Guo H."/>
            <person name="Daviaud C."/>
            <person name="Alamery S."/>
            <person name="Jabbari K."/>
            <person name="Zhao M."/>
            <person name="Edger P.P."/>
            <person name="Chelaifa H."/>
            <person name="Tack D."/>
            <person name="Lassalle G."/>
            <person name="Mestiri I."/>
            <person name="Schnel N."/>
            <person name="Le Paslier M.C."/>
            <person name="Fan G."/>
            <person name="Renault V."/>
            <person name="Bayer P.E."/>
            <person name="Golicz A.A."/>
            <person name="Manoli S."/>
            <person name="Lee T.H."/>
            <person name="Thi V.H."/>
            <person name="Chalabi S."/>
            <person name="Hu Q."/>
            <person name="Fan C."/>
            <person name="Tollenaere R."/>
            <person name="Lu Y."/>
            <person name="Battail C."/>
            <person name="Shen J."/>
            <person name="Sidebottom C.H."/>
            <person name="Wang X."/>
            <person name="Canaguier A."/>
            <person name="Chauveau A."/>
            <person name="Berard A."/>
            <person name="Deniot G."/>
            <person name="Guan M."/>
            <person name="Liu Z."/>
            <person name="Sun F."/>
            <person name="Lim Y.P."/>
            <person name="Lyons E."/>
            <person name="Town C.D."/>
            <person name="Bancroft I."/>
            <person name="Wang X."/>
            <person name="Meng J."/>
            <person name="Ma J."/>
            <person name="Pires J.C."/>
            <person name="King G.J."/>
            <person name="Brunel D."/>
            <person name="Delourme R."/>
            <person name="Renard M."/>
            <person name="Aury J.M."/>
            <person name="Adams K.L."/>
            <person name="Batley J."/>
            <person name="Snowdon R.J."/>
            <person name="Tost J."/>
            <person name="Edwards D."/>
            <person name="Zhou Y."/>
            <person name="Hua W."/>
            <person name="Sharpe A.G."/>
            <person name="Paterson A.H."/>
            <person name="Guan C."/>
            <person name="Wincker P."/>
        </authorList>
    </citation>
    <scope>NUCLEOTIDE SEQUENCE [LARGE SCALE GENOMIC DNA]</scope>
    <source>
        <strain evidence="2">cv. Darmor-bzh</strain>
    </source>
</reference>
<accession>A0A078GLS0</accession>
<dbReference type="Gramene" id="CDY26189">
    <property type="protein sequence ID" value="CDY26189"/>
    <property type="gene ID" value="GSBRNA2T00034849001"/>
</dbReference>
<organism evidence="1 2">
    <name type="scientific">Brassica napus</name>
    <name type="common">Rape</name>
    <dbReference type="NCBI Taxonomy" id="3708"/>
    <lineage>
        <taxon>Eukaryota</taxon>
        <taxon>Viridiplantae</taxon>
        <taxon>Streptophyta</taxon>
        <taxon>Embryophyta</taxon>
        <taxon>Tracheophyta</taxon>
        <taxon>Spermatophyta</taxon>
        <taxon>Magnoliopsida</taxon>
        <taxon>eudicotyledons</taxon>
        <taxon>Gunneridae</taxon>
        <taxon>Pentapetalae</taxon>
        <taxon>rosids</taxon>
        <taxon>malvids</taxon>
        <taxon>Brassicales</taxon>
        <taxon>Brassicaceae</taxon>
        <taxon>Brassiceae</taxon>
        <taxon>Brassica</taxon>
    </lineage>
</organism>
<gene>
    <name evidence="1" type="primary">BnaA06g12280D</name>
    <name evidence="1" type="ORF">GSBRNA2T00034849001</name>
</gene>
<dbReference type="PaxDb" id="3708-A0A078GLS0"/>
<name>A0A078GLS0_BRANA</name>
<dbReference type="EMBL" id="LK032186">
    <property type="protein sequence ID" value="CDY26189.1"/>
    <property type="molecule type" value="Genomic_DNA"/>
</dbReference>
<evidence type="ECO:0000313" key="2">
    <source>
        <dbReference type="Proteomes" id="UP000028999"/>
    </source>
</evidence>